<proteinExistence type="predicted"/>
<sequence>MPQYRMGSGVIVDISEEKAARLGLTPADAPPATPRRGRPPKLKTDE</sequence>
<evidence type="ECO:0000313" key="2">
    <source>
        <dbReference type="EMBL" id="ASN67443.1"/>
    </source>
</evidence>
<accession>A0A2H4J128</accession>
<evidence type="ECO:0000256" key="1">
    <source>
        <dbReference type="SAM" id="MobiDB-lite"/>
    </source>
</evidence>
<gene>
    <name evidence="2" type="ORF">7S11_5</name>
</gene>
<reference evidence="2" key="1">
    <citation type="submission" date="2017-06" db="EMBL/GenBank/DDBJ databases">
        <title>Novel phages from South African skin metaviromes.</title>
        <authorList>
            <person name="van Zyl L.J."/>
            <person name="Abrahams Y."/>
            <person name="Stander E.A."/>
            <person name="Kirby B.M."/>
            <person name="Clavaud C."/>
            <person name="Farcet C."/>
            <person name="Breton L."/>
            <person name="Trindade M.I."/>
        </authorList>
    </citation>
    <scope>NUCLEOTIDE SEQUENCE</scope>
</reference>
<dbReference type="EMBL" id="MF417841">
    <property type="protein sequence ID" value="ASN67443.1"/>
    <property type="molecule type" value="Genomic_DNA"/>
</dbReference>
<name>A0A2H4J128_9CAUD</name>
<organism evidence="2">
    <name type="scientific">uncultured Caudovirales phage</name>
    <dbReference type="NCBI Taxonomy" id="2100421"/>
    <lineage>
        <taxon>Viruses</taxon>
        <taxon>Duplodnaviria</taxon>
        <taxon>Heunggongvirae</taxon>
        <taxon>Uroviricota</taxon>
        <taxon>Caudoviricetes</taxon>
        <taxon>Peduoviridae</taxon>
        <taxon>Maltschvirus</taxon>
        <taxon>Maltschvirus maltsch</taxon>
    </lineage>
</organism>
<feature type="compositionally biased region" description="Basic residues" evidence="1">
    <location>
        <begin position="35"/>
        <end position="46"/>
    </location>
</feature>
<feature type="region of interest" description="Disordered" evidence="1">
    <location>
        <begin position="22"/>
        <end position="46"/>
    </location>
</feature>
<protein>
    <submittedName>
        <fullName evidence="2">Uncharacterized protein</fullName>
    </submittedName>
</protein>